<feature type="domain" description="MADF" evidence="2">
    <location>
        <begin position="10"/>
        <end position="98"/>
    </location>
</feature>
<dbReference type="AlphaFoldDB" id="A0A9N9N061"/>
<keyword evidence="4" id="KW-1185">Reference proteome</keyword>
<dbReference type="PANTHER" id="PTHR21505">
    <property type="entry name" value="MADF DOMAIN-CONTAINING PROTEIN-RELATED"/>
    <property type="match status" value="1"/>
</dbReference>
<dbReference type="Proteomes" id="UP001152799">
    <property type="component" value="Chromosome 8"/>
</dbReference>
<dbReference type="PROSITE" id="PS51029">
    <property type="entry name" value="MADF"/>
    <property type="match status" value="1"/>
</dbReference>
<dbReference type="EMBL" id="OU892284">
    <property type="protein sequence ID" value="CAG9772281.1"/>
    <property type="molecule type" value="Genomic_DNA"/>
</dbReference>
<reference evidence="3" key="1">
    <citation type="submission" date="2022-01" db="EMBL/GenBank/DDBJ databases">
        <authorList>
            <person name="King R."/>
        </authorList>
    </citation>
    <scope>NUCLEOTIDE SEQUENCE</scope>
</reference>
<name>A0A9N9N061_9CUCU</name>
<evidence type="ECO:0000313" key="3">
    <source>
        <dbReference type="EMBL" id="CAG9772281.1"/>
    </source>
</evidence>
<accession>A0A9N9N061</accession>
<feature type="compositionally biased region" description="Acidic residues" evidence="1">
    <location>
        <begin position="112"/>
        <end position="126"/>
    </location>
</feature>
<evidence type="ECO:0000256" key="1">
    <source>
        <dbReference type="SAM" id="MobiDB-lite"/>
    </source>
</evidence>
<gene>
    <name evidence="3" type="ORF">CEUTPL_LOCUS12699</name>
</gene>
<dbReference type="SMART" id="SM00595">
    <property type="entry name" value="MADF"/>
    <property type="match status" value="1"/>
</dbReference>
<feature type="compositionally biased region" description="Polar residues" evidence="1">
    <location>
        <begin position="154"/>
        <end position="175"/>
    </location>
</feature>
<evidence type="ECO:0000259" key="2">
    <source>
        <dbReference type="PROSITE" id="PS51029"/>
    </source>
</evidence>
<evidence type="ECO:0000313" key="4">
    <source>
        <dbReference type="Proteomes" id="UP001152799"/>
    </source>
</evidence>
<feature type="region of interest" description="Disordered" evidence="1">
    <location>
        <begin position="320"/>
        <end position="344"/>
    </location>
</feature>
<feature type="region of interest" description="Disordered" evidence="1">
    <location>
        <begin position="111"/>
        <end position="130"/>
    </location>
</feature>
<feature type="region of interest" description="Disordered" evidence="1">
    <location>
        <begin position="154"/>
        <end position="178"/>
    </location>
</feature>
<dbReference type="Pfam" id="PF10545">
    <property type="entry name" value="MADF_DNA_bdg"/>
    <property type="match status" value="1"/>
</dbReference>
<dbReference type="OrthoDB" id="6784437at2759"/>
<dbReference type="InterPro" id="IPR006578">
    <property type="entry name" value="MADF-dom"/>
</dbReference>
<dbReference type="PANTHER" id="PTHR21505:SF12">
    <property type="entry name" value="MADF DOMAIN-CONTAINING PROTEIN-RELATED"/>
    <property type="match status" value="1"/>
</dbReference>
<sequence length="344" mass="39191">MEWTNDIVLEFLDHYENEPVIWMAKHKDHKNRNAVNDAWKRIQDNISVECTMQELKKKKESLMATFRPLIKKVKASSGTGSDAVEVFRPTWFAFEKMARFLHGICELRNTQDTEESENLNTAEDENSGNIYEETGPFATSDETNEAHMFSETLNPNTQIGPSNTTSETQFKAPTTKNKKRTAVDVVGQRNEAYKILKTSIQHTAKPKQSICHVYGQLVAEKLEALDEIDRIVLMNDIDNLLFRATLKHNMEKQLRQQYSINLPQQYPFRTNQMPYLNNNSSTITGQPSSTTFKKHSLAAAESPIHTMVSQAYYSSPEYQDEVSAATTSDEQRSTFAAIPQSSPH</sequence>
<proteinExistence type="predicted"/>
<organism evidence="3 4">
    <name type="scientific">Ceutorhynchus assimilis</name>
    <name type="common">cabbage seed weevil</name>
    <dbReference type="NCBI Taxonomy" id="467358"/>
    <lineage>
        <taxon>Eukaryota</taxon>
        <taxon>Metazoa</taxon>
        <taxon>Ecdysozoa</taxon>
        <taxon>Arthropoda</taxon>
        <taxon>Hexapoda</taxon>
        <taxon>Insecta</taxon>
        <taxon>Pterygota</taxon>
        <taxon>Neoptera</taxon>
        <taxon>Endopterygota</taxon>
        <taxon>Coleoptera</taxon>
        <taxon>Polyphaga</taxon>
        <taxon>Cucujiformia</taxon>
        <taxon>Curculionidae</taxon>
        <taxon>Ceutorhynchinae</taxon>
        <taxon>Ceutorhynchus</taxon>
    </lineage>
</organism>
<protein>
    <recommendedName>
        <fullName evidence="2">MADF domain-containing protein</fullName>
    </recommendedName>
</protein>